<gene>
    <name evidence="2" type="ORF">B0H63DRAFT_564710</name>
</gene>
<keyword evidence="3" id="KW-1185">Reference proteome</keyword>
<dbReference type="AlphaFoldDB" id="A0AAE0N5W0"/>
<sequence>MADADTTSLLGTIGTWVGVALALLALLGIVGPLLAIIASTTERQQALSQVHDKNQDYVTKGYGISTTNRYLRKVKVPTLFSYYAVRIPAADQPWTLHTIESTTCRTGWARLCRVLEAYDATLPSGEPTEASLCAHLFWILRIRFFKLPKTTGKKVPVVNDKNGSLYFEAKHTWLPVQPLLDHDNRSP</sequence>
<name>A0AAE0N5W0_9PEZI</name>
<dbReference type="EMBL" id="JAULSW010000009">
    <property type="protein sequence ID" value="KAK3370589.1"/>
    <property type="molecule type" value="Genomic_DNA"/>
</dbReference>
<evidence type="ECO:0000313" key="3">
    <source>
        <dbReference type="Proteomes" id="UP001285441"/>
    </source>
</evidence>
<feature type="transmembrane region" description="Helical" evidence="1">
    <location>
        <begin position="13"/>
        <end position="38"/>
    </location>
</feature>
<evidence type="ECO:0000256" key="1">
    <source>
        <dbReference type="SAM" id="Phobius"/>
    </source>
</evidence>
<protein>
    <submittedName>
        <fullName evidence="2">Uncharacterized protein</fullName>
    </submittedName>
</protein>
<keyword evidence="1" id="KW-0812">Transmembrane</keyword>
<evidence type="ECO:0000313" key="2">
    <source>
        <dbReference type="EMBL" id="KAK3370589.1"/>
    </source>
</evidence>
<dbReference type="Proteomes" id="UP001285441">
    <property type="component" value="Unassembled WGS sequence"/>
</dbReference>
<keyword evidence="1" id="KW-1133">Transmembrane helix</keyword>
<reference evidence="2" key="1">
    <citation type="journal article" date="2023" name="Mol. Phylogenet. Evol.">
        <title>Genome-scale phylogeny and comparative genomics of the fungal order Sordariales.</title>
        <authorList>
            <person name="Hensen N."/>
            <person name="Bonometti L."/>
            <person name="Westerberg I."/>
            <person name="Brannstrom I.O."/>
            <person name="Guillou S."/>
            <person name="Cros-Aarteil S."/>
            <person name="Calhoun S."/>
            <person name="Haridas S."/>
            <person name="Kuo A."/>
            <person name="Mondo S."/>
            <person name="Pangilinan J."/>
            <person name="Riley R."/>
            <person name="LaButti K."/>
            <person name="Andreopoulos B."/>
            <person name="Lipzen A."/>
            <person name="Chen C."/>
            <person name="Yan M."/>
            <person name="Daum C."/>
            <person name="Ng V."/>
            <person name="Clum A."/>
            <person name="Steindorff A."/>
            <person name="Ohm R.A."/>
            <person name="Martin F."/>
            <person name="Silar P."/>
            <person name="Natvig D.O."/>
            <person name="Lalanne C."/>
            <person name="Gautier V."/>
            <person name="Ament-Velasquez S.L."/>
            <person name="Kruys A."/>
            <person name="Hutchinson M.I."/>
            <person name="Powell A.J."/>
            <person name="Barry K."/>
            <person name="Miller A.N."/>
            <person name="Grigoriev I.V."/>
            <person name="Debuchy R."/>
            <person name="Gladieux P."/>
            <person name="Hiltunen Thoren M."/>
            <person name="Johannesson H."/>
        </authorList>
    </citation>
    <scope>NUCLEOTIDE SEQUENCE</scope>
    <source>
        <strain evidence="2">CBS 232.78</strain>
    </source>
</reference>
<keyword evidence="1" id="KW-0472">Membrane</keyword>
<organism evidence="2 3">
    <name type="scientific">Podospora didyma</name>
    <dbReference type="NCBI Taxonomy" id="330526"/>
    <lineage>
        <taxon>Eukaryota</taxon>
        <taxon>Fungi</taxon>
        <taxon>Dikarya</taxon>
        <taxon>Ascomycota</taxon>
        <taxon>Pezizomycotina</taxon>
        <taxon>Sordariomycetes</taxon>
        <taxon>Sordariomycetidae</taxon>
        <taxon>Sordariales</taxon>
        <taxon>Podosporaceae</taxon>
        <taxon>Podospora</taxon>
    </lineage>
</organism>
<feature type="non-terminal residue" evidence="2">
    <location>
        <position position="187"/>
    </location>
</feature>
<proteinExistence type="predicted"/>
<comment type="caution">
    <text evidence="2">The sequence shown here is derived from an EMBL/GenBank/DDBJ whole genome shotgun (WGS) entry which is preliminary data.</text>
</comment>
<accession>A0AAE0N5W0</accession>
<reference evidence="2" key="2">
    <citation type="submission" date="2023-06" db="EMBL/GenBank/DDBJ databases">
        <authorList>
            <consortium name="Lawrence Berkeley National Laboratory"/>
            <person name="Haridas S."/>
            <person name="Hensen N."/>
            <person name="Bonometti L."/>
            <person name="Westerberg I."/>
            <person name="Brannstrom I.O."/>
            <person name="Guillou S."/>
            <person name="Cros-Aarteil S."/>
            <person name="Calhoun S."/>
            <person name="Kuo A."/>
            <person name="Mondo S."/>
            <person name="Pangilinan J."/>
            <person name="Riley R."/>
            <person name="LaButti K."/>
            <person name="Andreopoulos B."/>
            <person name="Lipzen A."/>
            <person name="Chen C."/>
            <person name="Yanf M."/>
            <person name="Daum C."/>
            <person name="Ng V."/>
            <person name="Clum A."/>
            <person name="Steindorff A."/>
            <person name="Ohm R."/>
            <person name="Martin F."/>
            <person name="Silar P."/>
            <person name="Natvig D."/>
            <person name="Lalanne C."/>
            <person name="Gautier V."/>
            <person name="Ament-velasquez S.L."/>
            <person name="Kruys A."/>
            <person name="Hutchinson M.I."/>
            <person name="Powell A.J."/>
            <person name="Barry K."/>
            <person name="Miller A.N."/>
            <person name="Grigoriev I.V."/>
            <person name="Debuchy R."/>
            <person name="Gladieux P."/>
            <person name="Thoren M.H."/>
            <person name="Johannesson H."/>
        </authorList>
    </citation>
    <scope>NUCLEOTIDE SEQUENCE</scope>
    <source>
        <strain evidence="2">CBS 232.78</strain>
    </source>
</reference>